<dbReference type="InterPro" id="IPR002822">
    <property type="entry name" value="Ni_insertion"/>
</dbReference>
<evidence type="ECO:0000313" key="1">
    <source>
        <dbReference type="EMBL" id="GAG88447.1"/>
    </source>
</evidence>
<proteinExistence type="predicted"/>
<dbReference type="Pfam" id="PF01969">
    <property type="entry name" value="Ni_insertion"/>
    <property type="match status" value="1"/>
</dbReference>
<name>X1C545_9ZZZZ</name>
<evidence type="ECO:0008006" key="2">
    <source>
        <dbReference type="Google" id="ProtNLM"/>
    </source>
</evidence>
<protein>
    <recommendedName>
        <fullName evidence="2">TIGR00299 family protein</fullName>
    </recommendedName>
</protein>
<dbReference type="EMBL" id="BART01013057">
    <property type="protein sequence ID" value="GAG88447.1"/>
    <property type="molecule type" value="Genomic_DNA"/>
</dbReference>
<accession>X1C545</accession>
<dbReference type="AlphaFoldDB" id="X1C545"/>
<gene>
    <name evidence="1" type="ORF">S01H4_26919</name>
</gene>
<feature type="non-terminal residue" evidence="1">
    <location>
        <position position="41"/>
    </location>
</feature>
<organism evidence="1">
    <name type="scientific">marine sediment metagenome</name>
    <dbReference type="NCBI Taxonomy" id="412755"/>
    <lineage>
        <taxon>unclassified sequences</taxon>
        <taxon>metagenomes</taxon>
        <taxon>ecological metagenomes</taxon>
    </lineage>
</organism>
<sequence length="41" mass="4338">MKIAYFDCFAGAGGDMIVAAMLDAGLDADFLKAQLATLRIE</sequence>
<reference evidence="1" key="1">
    <citation type="journal article" date="2014" name="Front. Microbiol.">
        <title>High frequency of phylogenetically diverse reductive dehalogenase-homologous genes in deep subseafloor sedimentary metagenomes.</title>
        <authorList>
            <person name="Kawai M."/>
            <person name="Futagami T."/>
            <person name="Toyoda A."/>
            <person name="Takaki Y."/>
            <person name="Nishi S."/>
            <person name="Hori S."/>
            <person name="Arai W."/>
            <person name="Tsubouchi T."/>
            <person name="Morono Y."/>
            <person name="Uchiyama I."/>
            <person name="Ito T."/>
            <person name="Fujiyama A."/>
            <person name="Inagaki F."/>
            <person name="Takami H."/>
        </authorList>
    </citation>
    <scope>NUCLEOTIDE SEQUENCE</scope>
    <source>
        <strain evidence="1">Expedition CK06-06</strain>
    </source>
</reference>
<comment type="caution">
    <text evidence="1">The sequence shown here is derived from an EMBL/GenBank/DDBJ whole genome shotgun (WGS) entry which is preliminary data.</text>
</comment>